<name>A0AB39XXM5_9ACTN</name>
<dbReference type="AlphaFoldDB" id="A0AB39XXM5"/>
<organism evidence="1">
    <name type="scientific">Streptomyces sp. R33</name>
    <dbReference type="NCBI Taxonomy" id="3238629"/>
    <lineage>
        <taxon>Bacteria</taxon>
        <taxon>Bacillati</taxon>
        <taxon>Actinomycetota</taxon>
        <taxon>Actinomycetes</taxon>
        <taxon>Kitasatosporales</taxon>
        <taxon>Streptomycetaceae</taxon>
        <taxon>Streptomyces</taxon>
    </lineage>
</organism>
<evidence type="ECO:0000313" key="1">
    <source>
        <dbReference type="EMBL" id="XDV61566.1"/>
    </source>
</evidence>
<dbReference type="EMBL" id="CP165727">
    <property type="protein sequence ID" value="XDV61566.1"/>
    <property type="molecule type" value="Genomic_DNA"/>
</dbReference>
<accession>A0AB39XXM5</accession>
<reference evidence="1" key="1">
    <citation type="submission" date="2024-08" db="EMBL/GenBank/DDBJ databases">
        <authorList>
            <person name="Yu S.T."/>
        </authorList>
    </citation>
    <scope>NUCLEOTIDE SEQUENCE</scope>
    <source>
        <strain evidence="1">R33</strain>
    </source>
</reference>
<dbReference type="RefSeq" id="WP_369776336.1">
    <property type="nucleotide sequence ID" value="NZ_CP165727.1"/>
</dbReference>
<proteinExistence type="predicted"/>
<protein>
    <submittedName>
        <fullName evidence="1">Uncharacterized protein</fullName>
    </submittedName>
</protein>
<gene>
    <name evidence="1" type="ORF">AB5J51_00440</name>
</gene>
<sequence>MAGIRVTVCLPAEVEGDIAGALDEALAPFYLDTDENPVDRRMWDSRRILGGSHGSGFAIAPGHENDPRLIHDDPANDGTPWPSAPGVCAGGPRALLDFSRPLAASERRIAASWDLWHSLSAVYPTARPLAEFVDRWHNDPTAFPDDRWGDAMFAAYRAQPVIQAFLDHPFSFGMGFLGFPFSSEHPVINYDGDREAYVREFAERYPSDTDVVTLDGWWVEGQNSALHATCDPALCPHEPPGPTEWPGSEAYLASLPGDTILVRLRCHG</sequence>